<gene>
    <name evidence="1" type="ORF">PZ740_03650</name>
</gene>
<reference evidence="1 2" key="1">
    <citation type="submission" date="2023-03" db="EMBL/GenBank/DDBJ databases">
        <title>YIM 152171 draft genome.</title>
        <authorList>
            <person name="Yang Z."/>
        </authorList>
    </citation>
    <scope>NUCLEOTIDE SEQUENCE [LARGE SCALE GENOMIC DNA]</scope>
    <source>
        <strain evidence="1 2">YIM 152171</strain>
    </source>
</reference>
<dbReference type="Pfam" id="PF04796">
    <property type="entry name" value="RepA_C"/>
    <property type="match status" value="2"/>
</dbReference>
<organism evidence="1 2">
    <name type="scientific">Marinimicrococcus flavescens</name>
    <dbReference type="NCBI Taxonomy" id="3031815"/>
    <lineage>
        <taxon>Bacteria</taxon>
        <taxon>Pseudomonadati</taxon>
        <taxon>Pseudomonadota</taxon>
        <taxon>Alphaproteobacteria</taxon>
        <taxon>Geminicoccales</taxon>
        <taxon>Geminicoccaceae</taxon>
        <taxon>Marinimicrococcus</taxon>
    </lineage>
</organism>
<evidence type="ECO:0000313" key="2">
    <source>
        <dbReference type="Proteomes" id="UP001301140"/>
    </source>
</evidence>
<dbReference type="EMBL" id="JARGEQ010000024">
    <property type="protein sequence ID" value="MDF1585478.1"/>
    <property type="molecule type" value="Genomic_DNA"/>
</dbReference>
<protein>
    <submittedName>
        <fullName evidence="1">Replication protein RepA</fullName>
    </submittedName>
</protein>
<comment type="caution">
    <text evidence="1">The sequence shown here is derived from an EMBL/GenBank/DDBJ whole genome shotgun (WGS) entry which is preliminary data.</text>
</comment>
<name>A0AAP3XPN3_9PROT</name>
<sequence>MAEIHDLILELGHEGARERMPAELAAGLDPRKPAHARELVRLRCDWERRVDWAADIMAREHLRRNWLHSGFCLVALPHTKPRETTRAYSLKNGAFKLILTPKPLDTDDEGNPVYAGLPYGSKARLILVYLQTYAIRHKTKHIVLGDSMTSWIRKLGFDNITGGERGVITAVNEQAKRISRTEFTMIWDQGQRRVLRDQALVKGLELFAERHPPEPVHQQTNLLGADDTISPRRRRRYSWVREIEISDDFYEHLTTHKIVLAEEAIARLKGSSWALDVYLWLSYRLRSVDRETPPITWQQLRQQFSPNHYKGNINVFRTKVMEPALRDVQAVYPQATFRITDRGVVLLPSDPPMATGSQVVVRLPRAG</sequence>
<evidence type="ECO:0000313" key="1">
    <source>
        <dbReference type="EMBL" id="MDF1585478.1"/>
    </source>
</evidence>
<dbReference type="Proteomes" id="UP001301140">
    <property type="component" value="Unassembled WGS sequence"/>
</dbReference>
<keyword evidence="2" id="KW-1185">Reference proteome</keyword>
<accession>A0AAP3XPN3</accession>
<dbReference type="AlphaFoldDB" id="A0AAP3XPN3"/>
<proteinExistence type="predicted"/>
<dbReference type="InterPro" id="IPR006881">
    <property type="entry name" value="RepA_C"/>
</dbReference>
<dbReference type="RefSeq" id="WP_327787896.1">
    <property type="nucleotide sequence ID" value="NZ_JARGEQ010000024.1"/>
</dbReference>